<dbReference type="SUPFAM" id="SSF56112">
    <property type="entry name" value="Protein kinase-like (PK-like)"/>
    <property type="match status" value="1"/>
</dbReference>
<dbReference type="AlphaFoldDB" id="A0A1C5AW54"/>
<evidence type="ECO:0000256" key="1">
    <source>
        <dbReference type="SAM" id="MobiDB-lite"/>
    </source>
</evidence>
<dbReference type="InterPro" id="IPR002575">
    <property type="entry name" value="Aminoglycoside_PTrfase"/>
</dbReference>
<dbReference type="InterPro" id="IPR011009">
    <property type="entry name" value="Kinase-like_dom_sf"/>
</dbReference>
<protein>
    <recommendedName>
        <fullName evidence="2">Aminoglycoside phosphotransferase domain-containing protein</fullName>
    </recommendedName>
</protein>
<keyword evidence="4" id="KW-1185">Reference proteome</keyword>
<accession>A0A1C5AW54</accession>
<evidence type="ECO:0000259" key="2">
    <source>
        <dbReference type="Pfam" id="PF01636"/>
    </source>
</evidence>
<name>A0A1C5AW54_9ACTN</name>
<feature type="compositionally biased region" description="Low complexity" evidence="1">
    <location>
        <begin position="1"/>
        <end position="19"/>
    </location>
</feature>
<dbReference type="Pfam" id="PF01636">
    <property type="entry name" value="APH"/>
    <property type="match status" value="1"/>
</dbReference>
<dbReference type="EMBL" id="FMCT01000022">
    <property type="protein sequence ID" value="SCF49403.1"/>
    <property type="molecule type" value="Genomic_DNA"/>
</dbReference>
<sequence length="359" mass="38642">MTDAPTADAPTADARTPSAGAPSAEARTPSAGAPPPPADWADPGWQARAHDWVAGQLDRSGRRITGPVEPRVRPWSLVWRVPTDAGPYWFKANNAGTRFEAGLLGALARIAPGQVPDPVAVDADRGWSLLPDGGETLRDALARRRDPAVWERVLPRYAALQRAAAPRAGELLALGVPDHRPGALPALLAGLLDDSDALLVGAAGGLTTETSARLRAFLPEYAERCRRLAAFGVPDSVQHDDLHDGNVFAADHRFFDWGDASVAHPFGTLLVTLNSVAHSFELPDGDPVLVRLRDAYLEPWTDRHDRADLREAAGLAVTVTKVSRALSWRRALSTPDPIRAEYAEAVPGWLAELFEPDRL</sequence>
<reference evidence="4" key="1">
    <citation type="submission" date="2016-06" db="EMBL/GenBank/DDBJ databases">
        <authorList>
            <person name="Varghese N."/>
            <person name="Submissions Spin"/>
        </authorList>
    </citation>
    <scope>NUCLEOTIDE SEQUENCE [LARGE SCALE GENOMIC DNA]</scope>
    <source>
        <strain evidence="4">DSM 43168</strain>
    </source>
</reference>
<organism evidence="3 4">
    <name type="scientific">Micromonospora carbonacea</name>
    <dbReference type="NCBI Taxonomy" id="47853"/>
    <lineage>
        <taxon>Bacteria</taxon>
        <taxon>Bacillati</taxon>
        <taxon>Actinomycetota</taxon>
        <taxon>Actinomycetes</taxon>
        <taxon>Micromonosporales</taxon>
        <taxon>Micromonosporaceae</taxon>
        <taxon>Micromonospora</taxon>
    </lineage>
</organism>
<feature type="domain" description="Aminoglycoside phosphotransferase" evidence="2">
    <location>
        <begin position="78"/>
        <end position="301"/>
    </location>
</feature>
<dbReference type="Proteomes" id="UP000183585">
    <property type="component" value="Unassembled WGS sequence"/>
</dbReference>
<evidence type="ECO:0000313" key="3">
    <source>
        <dbReference type="EMBL" id="SCF49403.1"/>
    </source>
</evidence>
<proteinExistence type="predicted"/>
<dbReference type="RefSeq" id="WP_256095913.1">
    <property type="nucleotide sequence ID" value="NZ_FMCT01000022.1"/>
</dbReference>
<dbReference type="STRING" id="47853.TK50_00740"/>
<gene>
    <name evidence="3" type="ORF">GA0070563_12235</name>
</gene>
<feature type="region of interest" description="Disordered" evidence="1">
    <location>
        <begin position="1"/>
        <end position="44"/>
    </location>
</feature>
<evidence type="ECO:0000313" key="4">
    <source>
        <dbReference type="Proteomes" id="UP000183585"/>
    </source>
</evidence>